<evidence type="ECO:0000256" key="6">
    <source>
        <dbReference type="ARBA" id="ARBA00023136"/>
    </source>
</evidence>
<dbReference type="InterPro" id="IPR007379">
    <property type="entry name" value="Tim44-like_dom"/>
</dbReference>
<dbReference type="GO" id="GO:0030150">
    <property type="term" value="P:protein import into mitochondrial matrix"/>
    <property type="evidence" value="ECO:0007669"/>
    <property type="project" value="TreeGrafter"/>
</dbReference>
<feature type="compositionally biased region" description="Low complexity" evidence="7">
    <location>
        <begin position="90"/>
        <end position="101"/>
    </location>
</feature>
<comment type="subcellular location">
    <subcellularLocation>
        <location evidence="1">Mitochondrion inner membrane</location>
    </subcellularLocation>
</comment>
<protein>
    <recommendedName>
        <fullName evidence="8">Tim44-like domain-containing protein</fullName>
    </recommendedName>
</protein>
<gene>
    <name evidence="9" type="ORF">CDCA_CDCA09G2813</name>
</gene>
<feature type="compositionally biased region" description="Polar residues" evidence="7">
    <location>
        <begin position="63"/>
        <end position="73"/>
    </location>
</feature>
<dbReference type="GO" id="GO:0051087">
    <property type="term" value="F:protein-folding chaperone binding"/>
    <property type="evidence" value="ECO:0007669"/>
    <property type="project" value="TreeGrafter"/>
</dbReference>
<dbReference type="SMART" id="SM00978">
    <property type="entry name" value="Tim44"/>
    <property type="match status" value="1"/>
</dbReference>
<evidence type="ECO:0000256" key="1">
    <source>
        <dbReference type="ARBA" id="ARBA00004273"/>
    </source>
</evidence>
<dbReference type="InterPro" id="IPR039544">
    <property type="entry name" value="Tim44-like"/>
</dbReference>
<name>A0AAV9IWW3_CYACA</name>
<evidence type="ECO:0000256" key="4">
    <source>
        <dbReference type="ARBA" id="ARBA00022946"/>
    </source>
</evidence>
<keyword evidence="6" id="KW-0472">Membrane</keyword>
<reference evidence="9 10" key="1">
    <citation type="submission" date="2022-07" db="EMBL/GenBank/DDBJ databases">
        <title>Genome-wide signatures of adaptation to extreme environments.</title>
        <authorList>
            <person name="Cho C.H."/>
            <person name="Yoon H.S."/>
        </authorList>
    </citation>
    <scope>NUCLEOTIDE SEQUENCE [LARGE SCALE GENOMIC DNA]</scope>
    <source>
        <strain evidence="9 10">DBV 063 E5</strain>
    </source>
</reference>
<evidence type="ECO:0000259" key="8">
    <source>
        <dbReference type="SMART" id="SM00978"/>
    </source>
</evidence>
<dbReference type="Pfam" id="PF04280">
    <property type="entry name" value="Tim44"/>
    <property type="match status" value="1"/>
</dbReference>
<keyword evidence="3" id="KW-0999">Mitochondrion inner membrane</keyword>
<dbReference type="EMBL" id="JANCYW010000009">
    <property type="protein sequence ID" value="KAK4536788.1"/>
    <property type="molecule type" value="Genomic_DNA"/>
</dbReference>
<dbReference type="Gene3D" id="3.10.450.240">
    <property type="match status" value="1"/>
</dbReference>
<keyword evidence="5" id="KW-0496">Mitochondrion</keyword>
<feature type="region of interest" description="Disordered" evidence="7">
    <location>
        <begin position="55"/>
        <end position="124"/>
    </location>
</feature>
<comment type="similarity">
    <text evidence="2">Belongs to the Tim44 family.</text>
</comment>
<evidence type="ECO:0000313" key="9">
    <source>
        <dbReference type="EMBL" id="KAK4536788.1"/>
    </source>
</evidence>
<dbReference type="GO" id="GO:0005743">
    <property type="term" value="C:mitochondrial inner membrane"/>
    <property type="evidence" value="ECO:0007669"/>
    <property type="project" value="UniProtKB-SubCell"/>
</dbReference>
<keyword evidence="4" id="KW-0809">Transit peptide</keyword>
<comment type="caution">
    <text evidence="9">The sequence shown here is derived from an EMBL/GenBank/DDBJ whole genome shotgun (WGS) entry which is preliminary data.</text>
</comment>
<evidence type="ECO:0000256" key="7">
    <source>
        <dbReference type="SAM" id="MobiDB-lite"/>
    </source>
</evidence>
<dbReference type="PANTHER" id="PTHR10721:SF1">
    <property type="entry name" value="MITOCHONDRIAL IMPORT INNER MEMBRANE TRANSLOCASE SUBUNIT TIM44"/>
    <property type="match status" value="1"/>
</dbReference>
<dbReference type="PANTHER" id="PTHR10721">
    <property type="entry name" value="MITOCHONDRIAL IMPORT INNER MEMBRANE TRANSLOCASE SUBUNIT TIM44"/>
    <property type="match status" value="1"/>
</dbReference>
<keyword evidence="10" id="KW-1185">Reference proteome</keyword>
<proteinExistence type="inferred from homology"/>
<evidence type="ECO:0000256" key="3">
    <source>
        <dbReference type="ARBA" id="ARBA00022792"/>
    </source>
</evidence>
<evidence type="ECO:0000256" key="5">
    <source>
        <dbReference type="ARBA" id="ARBA00023128"/>
    </source>
</evidence>
<feature type="domain" description="Tim44-like" evidence="8">
    <location>
        <begin position="274"/>
        <end position="432"/>
    </location>
</feature>
<dbReference type="InterPro" id="IPR032710">
    <property type="entry name" value="NTF2-like_dom_sf"/>
</dbReference>
<evidence type="ECO:0000313" key="10">
    <source>
        <dbReference type="Proteomes" id="UP001301350"/>
    </source>
</evidence>
<feature type="region of interest" description="Disordered" evidence="7">
    <location>
        <begin position="161"/>
        <end position="194"/>
    </location>
</feature>
<dbReference type="SUPFAM" id="SSF54427">
    <property type="entry name" value="NTF2-like"/>
    <property type="match status" value="1"/>
</dbReference>
<sequence>MQRAVTKALRAAVGDRAAWRRAQRTRTGAFHTLRERRDVVAVSYKEQMRWRRWSRTRAGSVATAKNGTDSTVNAAPVSDAPTRHVPATGTPRQPSSSSSTQRSDKNASDAATTLAQSTAEEAAASSIKVYRPGDKRPGAAGFFRGLFGGTQAAVEDTIAAEARRRGEPVPQFPPRTRRPAAAAAAASATSASTRERQLAVVAPLARREHPTTNEQTAEGDTIRNWIYSRFAGSPFMQSVFRAKERVSDRLDESDHPVVNLFRTMYDRFFAENEMAQVVREIRTVDRSFTVSRFVADMETRIIPAVLRAYLEGAADKLQPFCTEDAFAVMQASIRERRQAGVVMDARLLDLDHVEVAAARFLEDTPVLIVQFATQQIHCLRNLRGEIVEGAEDDIRAVYYVWAMSQHLPEPPEQQAENQNASQPEWRVMEMVIRGAHATV</sequence>
<evidence type="ECO:0000256" key="2">
    <source>
        <dbReference type="ARBA" id="ARBA00009597"/>
    </source>
</evidence>
<dbReference type="AlphaFoldDB" id="A0AAV9IWW3"/>
<dbReference type="Proteomes" id="UP001301350">
    <property type="component" value="Unassembled WGS sequence"/>
</dbReference>
<feature type="compositionally biased region" description="Low complexity" evidence="7">
    <location>
        <begin position="110"/>
        <end position="124"/>
    </location>
</feature>
<organism evidence="9 10">
    <name type="scientific">Cyanidium caldarium</name>
    <name type="common">Red alga</name>
    <dbReference type="NCBI Taxonomy" id="2771"/>
    <lineage>
        <taxon>Eukaryota</taxon>
        <taxon>Rhodophyta</taxon>
        <taxon>Bangiophyceae</taxon>
        <taxon>Cyanidiales</taxon>
        <taxon>Cyanidiaceae</taxon>
        <taxon>Cyanidium</taxon>
    </lineage>
</organism>
<feature type="compositionally biased region" description="Low complexity" evidence="7">
    <location>
        <begin position="179"/>
        <end position="192"/>
    </location>
</feature>
<accession>A0AAV9IWW3</accession>